<reference evidence="1 2" key="1">
    <citation type="submission" date="2020-08" db="EMBL/GenBank/DDBJ databases">
        <title>Genomic Encyclopedia of Type Strains, Phase IV (KMG-V): Genome sequencing to study the core and pangenomes of soil and plant-associated prokaryotes.</title>
        <authorList>
            <person name="Whitman W."/>
        </authorList>
    </citation>
    <scope>NUCLEOTIDE SEQUENCE [LARGE SCALE GENOMIC DNA]</scope>
    <source>
        <strain evidence="1 2">SEMIA 415</strain>
    </source>
</reference>
<dbReference type="Proteomes" id="UP000538507">
    <property type="component" value="Unassembled WGS sequence"/>
</dbReference>
<accession>A0AAE2SVX0</accession>
<dbReference type="RefSeq" id="WP_183607064.1">
    <property type="nucleotide sequence ID" value="NZ_JACHAZ010000001.1"/>
</dbReference>
<dbReference type="EMBL" id="JACIGO010000002">
    <property type="protein sequence ID" value="MBB4290021.1"/>
    <property type="molecule type" value="Genomic_DNA"/>
</dbReference>
<protein>
    <submittedName>
        <fullName evidence="1">Uncharacterized protein</fullName>
    </submittedName>
</protein>
<gene>
    <name evidence="1" type="ORF">GGE16_002061</name>
</gene>
<evidence type="ECO:0000313" key="1">
    <source>
        <dbReference type="EMBL" id="MBB4290021.1"/>
    </source>
</evidence>
<organism evidence="1 2">
    <name type="scientific">Rhizobium leguminosarum</name>
    <dbReference type="NCBI Taxonomy" id="384"/>
    <lineage>
        <taxon>Bacteria</taxon>
        <taxon>Pseudomonadati</taxon>
        <taxon>Pseudomonadota</taxon>
        <taxon>Alphaproteobacteria</taxon>
        <taxon>Hyphomicrobiales</taxon>
        <taxon>Rhizobiaceae</taxon>
        <taxon>Rhizobium/Agrobacterium group</taxon>
        <taxon>Rhizobium</taxon>
    </lineage>
</organism>
<dbReference type="AlphaFoldDB" id="A0AAE2SVX0"/>
<proteinExistence type="predicted"/>
<name>A0AAE2SVX0_RHILE</name>
<comment type="caution">
    <text evidence="1">The sequence shown here is derived from an EMBL/GenBank/DDBJ whole genome shotgun (WGS) entry which is preliminary data.</text>
</comment>
<evidence type="ECO:0000313" key="2">
    <source>
        <dbReference type="Proteomes" id="UP000538507"/>
    </source>
</evidence>
<sequence length="70" mass="7467">MSEIPTIKPLRKGELSFSALEKGEPVSTVSPYWRMVDPANLLAKRLAGGPTFIRERPAAEGWGGGGIVTA</sequence>